<dbReference type="SMART" id="SM00549">
    <property type="entry name" value="TAFH"/>
    <property type="match status" value="1"/>
</dbReference>
<dbReference type="InterPro" id="IPR003894">
    <property type="entry name" value="TAFH_NHR1"/>
</dbReference>
<dbReference type="FunFam" id="1.10.20.10:FF:000015">
    <property type="entry name" value="Transcription initiation factor TFIID subunit 4B"/>
    <property type="match status" value="1"/>
</dbReference>
<keyword evidence="8" id="KW-0648">Protein biosynthesis</keyword>
<dbReference type="Pfam" id="PF05236">
    <property type="entry name" value="TAF4"/>
    <property type="match status" value="1"/>
</dbReference>
<dbReference type="Gene3D" id="1.10.20.10">
    <property type="entry name" value="Histone, subunit A"/>
    <property type="match status" value="1"/>
</dbReference>
<evidence type="ECO:0000256" key="1">
    <source>
        <dbReference type="ARBA" id="ARBA00004123"/>
    </source>
</evidence>
<dbReference type="Gene3D" id="1.20.120.1110">
    <property type="entry name" value="TAFH/NHR1 domain"/>
    <property type="match status" value="1"/>
</dbReference>
<keyword evidence="8" id="KW-0396">Initiation factor</keyword>
<dbReference type="PANTHER" id="PTHR15138:SF14">
    <property type="entry name" value="TRANSCRIPTION INITIATION FACTOR TFIID SUBUNIT 4"/>
    <property type="match status" value="1"/>
</dbReference>
<dbReference type="InterPro" id="IPR009072">
    <property type="entry name" value="Histone-fold"/>
</dbReference>
<dbReference type="EMBL" id="NEDP02002420">
    <property type="protein sequence ID" value="OWF50862.1"/>
    <property type="molecule type" value="Genomic_DNA"/>
</dbReference>
<sequence length="1039" mass="111686">MATANFIDDLITSEIDESAVSALVGALEGQLASPTHKDNSQSISESSINNNHITTASTPVACTASSFNIVQTNVTQGLKGLSLPNSVTVNSVTSPLVKLTQSDPQIIGINSIINSNNVAASNNNTQNNRESPASNSSRVVNNQHAVRIIPNTQPHVNSRSSPLPQAIVNSNSLVHTNHIPSANSPLIDLNRTTHSPNVNTRIVISKPGETVVDQKSVIIPQVTSSAGGITIPQQYSSHQDVVLKPGHIILKHDNVNSGNVNAVKQERVTALKQEGSMNTQQHSQFLIKNEQHTTRSPISNVKHEGCPTIQTIQTVHGTQHIQTGSVPSAAGSQITQATNVHIVNAPIKGGVAGNPSVITVRTPGQAQPGQVVMRQQTPHSSGVPMHVVSVSGSNVVPRFTNSKGAVARVATASPARQQQINIAPRPGTTAGTITLPQGMLPHGGMLMKNEQGQFVIVTANQGGVQQAVSTTMASSTTGHRIQYVRPPTTVQAHARPPTTQIVTIQHPSGTPIAGQHQTVLRQTVPSSGAPALVSTASSQVVQTVRATNPSMAPHTSTAPGTTQSSGQVQQQPLDNVKKCKNFLSTLLKLAAGQPKETVKNVRELIQGLIDGKVEPEAFTERLQAELKSSPQPYLVPFLKKSLPLLRRSLIQNKMSIEGVRAPPVSVLQQNVMPTAATSVGQTQNQIPHLLHTAKSQQGMIQVQHIQKGVAHQRGSLPKTVVTMAGRSQVAHHGVQGLPTVSTIQGQTKTHGSTAGHREKPKYDSLKDDDDINDVATMGGVNLSEESKNILATNADFIGTQIRSCKDEAFLHHATLQSRISAIAKKHGVDEVSSDVINLVSHAAQERMRDVLEKLATIAEHRIEIYKMNDRFELTKDGKSQLKFIEELDKLEKKRHEEQEWEKIMKAAKSRSKHEDPEQQKIKQKAKELQQAEIERLRQEEANLTALAAIGPRKKRKTDFGESSQGSSGGSNLSNGLGSSSSRSSGHASSNRSTVMAIVWRAMEMTLGNHVWCNRETDCCVRRPRETNLGSHIGSHMKAD</sequence>
<dbReference type="PROSITE" id="PS51119">
    <property type="entry name" value="TAFH"/>
    <property type="match status" value="1"/>
</dbReference>
<dbReference type="CDD" id="cd08045">
    <property type="entry name" value="HFD_TAF4"/>
    <property type="match status" value="1"/>
</dbReference>
<dbReference type="GO" id="GO:0005669">
    <property type="term" value="C:transcription factor TFIID complex"/>
    <property type="evidence" value="ECO:0007669"/>
    <property type="project" value="InterPro"/>
</dbReference>
<dbReference type="InterPro" id="IPR037249">
    <property type="entry name" value="TAFH/NHR1_dom_sf"/>
</dbReference>
<keyword evidence="3" id="KW-0805">Transcription regulation</keyword>
<dbReference type="SUPFAM" id="SSF47113">
    <property type="entry name" value="Histone-fold"/>
    <property type="match status" value="1"/>
</dbReference>
<evidence type="ECO:0000256" key="3">
    <source>
        <dbReference type="ARBA" id="ARBA00023015"/>
    </source>
</evidence>
<dbReference type="InterPro" id="IPR045144">
    <property type="entry name" value="TAF4"/>
</dbReference>
<accession>A0A210QQ54</accession>
<feature type="domain" description="TAFH" evidence="7">
    <location>
        <begin position="573"/>
        <end position="668"/>
    </location>
</feature>
<evidence type="ECO:0000256" key="6">
    <source>
        <dbReference type="SAM" id="MobiDB-lite"/>
    </source>
</evidence>
<feature type="region of interest" description="Disordered" evidence="6">
    <location>
        <begin position="904"/>
        <end position="926"/>
    </location>
</feature>
<evidence type="ECO:0000256" key="2">
    <source>
        <dbReference type="ARBA" id="ARBA00006178"/>
    </source>
</evidence>
<dbReference type="SUPFAM" id="SSF158553">
    <property type="entry name" value="TAFH domain-like"/>
    <property type="match status" value="1"/>
</dbReference>
<name>A0A210QQ54_MIZYE</name>
<evidence type="ECO:0000256" key="4">
    <source>
        <dbReference type="ARBA" id="ARBA00023163"/>
    </source>
</evidence>
<evidence type="ECO:0000256" key="5">
    <source>
        <dbReference type="ARBA" id="ARBA00023242"/>
    </source>
</evidence>
<dbReference type="GO" id="GO:0016251">
    <property type="term" value="F:RNA polymerase II general transcription initiation factor activity"/>
    <property type="evidence" value="ECO:0007669"/>
    <property type="project" value="TreeGrafter"/>
</dbReference>
<keyword evidence="9" id="KW-1185">Reference proteome</keyword>
<organism evidence="8 9">
    <name type="scientific">Mizuhopecten yessoensis</name>
    <name type="common">Japanese scallop</name>
    <name type="synonym">Patinopecten yessoensis</name>
    <dbReference type="NCBI Taxonomy" id="6573"/>
    <lineage>
        <taxon>Eukaryota</taxon>
        <taxon>Metazoa</taxon>
        <taxon>Spiralia</taxon>
        <taxon>Lophotrochozoa</taxon>
        <taxon>Mollusca</taxon>
        <taxon>Bivalvia</taxon>
        <taxon>Autobranchia</taxon>
        <taxon>Pteriomorphia</taxon>
        <taxon>Pectinida</taxon>
        <taxon>Pectinoidea</taxon>
        <taxon>Pectinidae</taxon>
        <taxon>Mizuhopecten</taxon>
    </lineage>
</organism>
<comment type="subcellular location">
    <subcellularLocation>
        <location evidence="1">Nucleus</location>
    </subcellularLocation>
</comment>
<comment type="caution">
    <text evidence="8">The sequence shown here is derived from an EMBL/GenBank/DDBJ whole genome shotgun (WGS) entry which is preliminary data.</text>
</comment>
<dbReference type="AlphaFoldDB" id="A0A210QQ54"/>
<gene>
    <name evidence="8" type="ORF">KP79_PYT13822</name>
</gene>
<proteinExistence type="inferred from homology"/>
<dbReference type="PANTHER" id="PTHR15138">
    <property type="entry name" value="TRANSCRIPTION INITIATION FACTOR TFIID SUBUNIT 4"/>
    <property type="match status" value="1"/>
</dbReference>
<evidence type="ECO:0000313" key="9">
    <source>
        <dbReference type="Proteomes" id="UP000242188"/>
    </source>
</evidence>
<feature type="compositionally biased region" description="Basic and acidic residues" evidence="6">
    <location>
        <begin position="912"/>
        <end position="926"/>
    </location>
</feature>
<dbReference type="OrthoDB" id="21060at2759"/>
<reference evidence="8 9" key="1">
    <citation type="journal article" date="2017" name="Nat. Ecol. Evol.">
        <title>Scallop genome provides insights into evolution of bilaterian karyotype and development.</title>
        <authorList>
            <person name="Wang S."/>
            <person name="Zhang J."/>
            <person name="Jiao W."/>
            <person name="Li J."/>
            <person name="Xun X."/>
            <person name="Sun Y."/>
            <person name="Guo X."/>
            <person name="Huan P."/>
            <person name="Dong B."/>
            <person name="Zhang L."/>
            <person name="Hu X."/>
            <person name="Sun X."/>
            <person name="Wang J."/>
            <person name="Zhao C."/>
            <person name="Wang Y."/>
            <person name="Wang D."/>
            <person name="Huang X."/>
            <person name="Wang R."/>
            <person name="Lv J."/>
            <person name="Li Y."/>
            <person name="Zhang Z."/>
            <person name="Liu B."/>
            <person name="Lu W."/>
            <person name="Hui Y."/>
            <person name="Liang J."/>
            <person name="Zhou Z."/>
            <person name="Hou R."/>
            <person name="Li X."/>
            <person name="Liu Y."/>
            <person name="Li H."/>
            <person name="Ning X."/>
            <person name="Lin Y."/>
            <person name="Zhao L."/>
            <person name="Xing Q."/>
            <person name="Dou J."/>
            <person name="Li Y."/>
            <person name="Mao J."/>
            <person name="Guo H."/>
            <person name="Dou H."/>
            <person name="Li T."/>
            <person name="Mu C."/>
            <person name="Jiang W."/>
            <person name="Fu Q."/>
            <person name="Fu X."/>
            <person name="Miao Y."/>
            <person name="Liu J."/>
            <person name="Yu Q."/>
            <person name="Li R."/>
            <person name="Liao H."/>
            <person name="Li X."/>
            <person name="Kong Y."/>
            <person name="Jiang Z."/>
            <person name="Chourrout D."/>
            <person name="Li R."/>
            <person name="Bao Z."/>
        </authorList>
    </citation>
    <scope>NUCLEOTIDE SEQUENCE [LARGE SCALE GENOMIC DNA]</scope>
    <source>
        <strain evidence="8 9">PY_sf001</strain>
    </source>
</reference>
<evidence type="ECO:0000259" key="7">
    <source>
        <dbReference type="PROSITE" id="PS51119"/>
    </source>
</evidence>
<dbReference type="GO" id="GO:0046982">
    <property type="term" value="F:protein heterodimerization activity"/>
    <property type="evidence" value="ECO:0007669"/>
    <property type="project" value="InterPro"/>
</dbReference>
<protein>
    <submittedName>
        <fullName evidence="8">Transcription initiation factor TFIID subunit 4</fullName>
    </submittedName>
</protein>
<keyword evidence="4" id="KW-0804">Transcription</keyword>
<dbReference type="Pfam" id="PF07531">
    <property type="entry name" value="TAFH"/>
    <property type="match status" value="1"/>
</dbReference>
<evidence type="ECO:0000313" key="8">
    <source>
        <dbReference type="EMBL" id="OWF50862.1"/>
    </source>
</evidence>
<dbReference type="GO" id="GO:0003677">
    <property type="term" value="F:DNA binding"/>
    <property type="evidence" value="ECO:0007669"/>
    <property type="project" value="TreeGrafter"/>
</dbReference>
<dbReference type="GO" id="GO:0003743">
    <property type="term" value="F:translation initiation factor activity"/>
    <property type="evidence" value="ECO:0007669"/>
    <property type="project" value="UniProtKB-KW"/>
</dbReference>
<dbReference type="STRING" id="6573.A0A210QQ54"/>
<feature type="region of interest" description="Disordered" evidence="6">
    <location>
        <begin position="947"/>
        <end position="991"/>
    </location>
</feature>
<dbReference type="GO" id="GO:0006367">
    <property type="term" value="P:transcription initiation at RNA polymerase II promoter"/>
    <property type="evidence" value="ECO:0007669"/>
    <property type="project" value="TreeGrafter"/>
</dbReference>
<dbReference type="InterPro" id="IPR007900">
    <property type="entry name" value="TAF4_C"/>
</dbReference>
<keyword evidence="5" id="KW-0539">Nucleus</keyword>
<feature type="compositionally biased region" description="Low complexity" evidence="6">
    <location>
        <begin position="962"/>
        <end position="991"/>
    </location>
</feature>
<dbReference type="Proteomes" id="UP000242188">
    <property type="component" value="Unassembled WGS sequence"/>
</dbReference>
<comment type="similarity">
    <text evidence="2">Belongs to the TAF4 family.</text>
</comment>